<dbReference type="InterPro" id="IPR011470">
    <property type="entry name" value="DUF1576"/>
</dbReference>
<dbReference type="Proteomes" id="UP000824101">
    <property type="component" value="Unassembled WGS sequence"/>
</dbReference>
<protein>
    <submittedName>
        <fullName evidence="2">DUF1576 domain-containing protein</fullName>
    </submittedName>
</protein>
<comment type="caution">
    <text evidence="2">The sequence shown here is derived from an EMBL/GenBank/DDBJ whole genome shotgun (WGS) entry which is preliminary data.</text>
</comment>
<dbReference type="EMBL" id="DXBC01000113">
    <property type="protein sequence ID" value="HIZ79575.1"/>
    <property type="molecule type" value="Genomic_DNA"/>
</dbReference>
<feature type="transmembrane region" description="Helical" evidence="1">
    <location>
        <begin position="155"/>
        <end position="176"/>
    </location>
</feature>
<feature type="transmembrane region" description="Helical" evidence="1">
    <location>
        <begin position="227"/>
        <end position="246"/>
    </location>
</feature>
<name>A0A9D2GI44_9FIRM</name>
<feature type="transmembrane region" description="Helical" evidence="1">
    <location>
        <begin position="127"/>
        <end position="148"/>
    </location>
</feature>
<gene>
    <name evidence="2" type="ORF">IAA17_07295</name>
</gene>
<evidence type="ECO:0000313" key="2">
    <source>
        <dbReference type="EMBL" id="HIZ79575.1"/>
    </source>
</evidence>
<feature type="transmembrane region" description="Helical" evidence="1">
    <location>
        <begin position="392"/>
        <end position="410"/>
    </location>
</feature>
<feature type="transmembrane region" description="Helical" evidence="1">
    <location>
        <begin position="93"/>
        <end position="121"/>
    </location>
</feature>
<accession>A0A9D2GI44</accession>
<feature type="transmembrane region" description="Helical" evidence="1">
    <location>
        <begin position="54"/>
        <end position="81"/>
    </location>
</feature>
<feature type="transmembrane region" description="Helical" evidence="1">
    <location>
        <begin position="12"/>
        <end position="34"/>
    </location>
</feature>
<keyword evidence="1" id="KW-0812">Transmembrane</keyword>
<sequence>MSEKRMLTRGEQFGLLALVPAYFIVMGVLIQPPAEIIQGLANIIREPDFLITDYFVIGGIGAALINAGVLGLLSVGIVYFLGMNFSGHTITSCFLMLGFSLFGKNIVNIWAILAGVCLYAAYHRTSLTRYIYVGIYGTSLSPIITQLLQVVELPFGLRLVIAVAVGIVIGFVLPPLSTHVHYAHKGYSLYNVGFAAGIIATVIVSLMKSFGIETQSRLIWSTGNNRLFAVLLTILFGAMILAGLIWQGKDILDSYRRIWKSTGISGTDYVKEEGLAPTLFNMGVNGLFATFFVLAVGGDLNGPTIGGIFTIVGFSSTGKHLRNIAPIMLGVYLASFTKEWDIYEPSPMLALLFSTTLAPVAGQFGVIPGLIAGYLHSSVALNVGIIYGGMNLYNNGFAGGIVAIFMVPVIQSIEDRRARARGSLSL</sequence>
<reference evidence="2" key="1">
    <citation type="journal article" date="2021" name="PeerJ">
        <title>Extensive microbial diversity within the chicken gut microbiome revealed by metagenomics and culture.</title>
        <authorList>
            <person name="Gilroy R."/>
            <person name="Ravi A."/>
            <person name="Getino M."/>
            <person name="Pursley I."/>
            <person name="Horton D.L."/>
            <person name="Alikhan N.F."/>
            <person name="Baker D."/>
            <person name="Gharbi K."/>
            <person name="Hall N."/>
            <person name="Watson M."/>
            <person name="Adriaenssens E.M."/>
            <person name="Foster-Nyarko E."/>
            <person name="Jarju S."/>
            <person name="Secka A."/>
            <person name="Antonio M."/>
            <person name="Oren A."/>
            <person name="Chaudhuri R.R."/>
            <person name="La Ragione R."/>
            <person name="Hildebrand F."/>
            <person name="Pallen M.J."/>
        </authorList>
    </citation>
    <scope>NUCLEOTIDE SEQUENCE</scope>
    <source>
        <strain evidence="2">ChiBcec1-1093</strain>
    </source>
</reference>
<feature type="transmembrane region" description="Helical" evidence="1">
    <location>
        <begin position="188"/>
        <end position="207"/>
    </location>
</feature>
<keyword evidence="1" id="KW-0472">Membrane</keyword>
<reference evidence="2" key="2">
    <citation type="submission" date="2021-04" db="EMBL/GenBank/DDBJ databases">
        <authorList>
            <person name="Gilroy R."/>
        </authorList>
    </citation>
    <scope>NUCLEOTIDE SEQUENCE</scope>
    <source>
        <strain evidence="2">ChiBcec1-1093</strain>
    </source>
</reference>
<organism evidence="2 3">
    <name type="scientific">Candidatus Lachnoclostridium stercorigallinarum</name>
    <dbReference type="NCBI Taxonomy" id="2838634"/>
    <lineage>
        <taxon>Bacteria</taxon>
        <taxon>Bacillati</taxon>
        <taxon>Bacillota</taxon>
        <taxon>Clostridia</taxon>
        <taxon>Lachnospirales</taxon>
        <taxon>Lachnospiraceae</taxon>
    </lineage>
</organism>
<keyword evidence="1" id="KW-1133">Transmembrane helix</keyword>
<evidence type="ECO:0000313" key="3">
    <source>
        <dbReference type="Proteomes" id="UP000824101"/>
    </source>
</evidence>
<dbReference type="Pfam" id="PF07613">
    <property type="entry name" value="DUF1576"/>
    <property type="match status" value="2"/>
</dbReference>
<evidence type="ECO:0000256" key="1">
    <source>
        <dbReference type="SAM" id="Phobius"/>
    </source>
</evidence>
<feature type="transmembrane region" description="Helical" evidence="1">
    <location>
        <begin position="348"/>
        <end position="372"/>
    </location>
</feature>
<dbReference type="AlphaFoldDB" id="A0A9D2GI44"/>
<proteinExistence type="predicted"/>
<feature type="transmembrane region" description="Helical" evidence="1">
    <location>
        <begin position="287"/>
        <end position="314"/>
    </location>
</feature>